<keyword evidence="3" id="KW-1185">Reference proteome</keyword>
<organism evidence="2 3">
    <name type="scientific">Pseudomonas fluvialis</name>
    <dbReference type="NCBI Taxonomy" id="1793966"/>
    <lineage>
        <taxon>Bacteria</taxon>
        <taxon>Pseudomonadati</taxon>
        <taxon>Pseudomonadota</taxon>
        <taxon>Gammaproteobacteria</taxon>
        <taxon>Pseudomonadales</taxon>
        <taxon>Pseudomonadaceae</taxon>
        <taxon>Pseudomonas</taxon>
    </lineage>
</organism>
<dbReference type="InterPro" id="IPR036887">
    <property type="entry name" value="HTH_APSES_sf"/>
</dbReference>
<gene>
    <name evidence="2" type="ORF">GCM10007363_23580</name>
</gene>
<dbReference type="SMART" id="SM01252">
    <property type="entry name" value="KilA-N"/>
    <property type="match status" value="1"/>
</dbReference>
<dbReference type="Proteomes" id="UP000655550">
    <property type="component" value="Unassembled WGS sequence"/>
</dbReference>
<dbReference type="PROSITE" id="PS51301">
    <property type="entry name" value="KILA_N"/>
    <property type="match status" value="1"/>
</dbReference>
<dbReference type="Pfam" id="PF04383">
    <property type="entry name" value="KilA-N"/>
    <property type="match status" value="1"/>
</dbReference>
<dbReference type="EMBL" id="BMDE01000007">
    <property type="protein sequence ID" value="GGH95100.1"/>
    <property type="molecule type" value="Genomic_DNA"/>
</dbReference>
<feature type="domain" description="KilA-N" evidence="1">
    <location>
        <begin position="2"/>
        <end position="109"/>
    </location>
</feature>
<name>A0ABQ2ATB6_9PSED</name>
<dbReference type="RefSeq" id="WP_093985304.1">
    <property type="nucleotide sequence ID" value="NZ_BMDE01000007.1"/>
</dbReference>
<evidence type="ECO:0000313" key="3">
    <source>
        <dbReference type="Proteomes" id="UP000655550"/>
    </source>
</evidence>
<protein>
    <recommendedName>
        <fullName evidence="1">KilA-N domain-containing protein</fullName>
    </recommendedName>
</protein>
<evidence type="ECO:0000259" key="1">
    <source>
        <dbReference type="PROSITE" id="PS51301"/>
    </source>
</evidence>
<accession>A0ABQ2ATB6</accession>
<evidence type="ECO:0000313" key="2">
    <source>
        <dbReference type="EMBL" id="GGH95100.1"/>
    </source>
</evidence>
<dbReference type="InterPro" id="IPR017880">
    <property type="entry name" value="KilA_N"/>
</dbReference>
<proteinExistence type="predicted"/>
<dbReference type="InterPro" id="IPR018004">
    <property type="entry name" value="KilA/APSES_HTH"/>
</dbReference>
<comment type="caution">
    <text evidence="2">The sequence shown here is derived from an EMBL/GenBank/DDBJ whole genome shotgun (WGS) entry which is preliminary data.</text>
</comment>
<reference evidence="3" key="1">
    <citation type="journal article" date="2019" name="Int. J. Syst. Evol. Microbiol.">
        <title>The Global Catalogue of Microorganisms (GCM) 10K type strain sequencing project: providing services to taxonomists for standard genome sequencing and annotation.</title>
        <authorList>
            <consortium name="The Broad Institute Genomics Platform"/>
            <consortium name="The Broad Institute Genome Sequencing Center for Infectious Disease"/>
            <person name="Wu L."/>
            <person name="Ma J."/>
        </authorList>
    </citation>
    <scope>NUCLEOTIDE SEQUENCE [LARGE SCALE GENOMIC DNA]</scope>
    <source>
        <strain evidence="3">CCM 8778</strain>
    </source>
</reference>
<sequence>MSNIITRDYNGNVFQFRSDGYFNMTKAAQAFGKKLDNFWRLDGTLSYCQELAQALGLTPSDVRDLTGGLIEPLKGRNGGTWAHPKLAVFFARWLDVKFAVFCDMVIDDILNKKAELTITKPGESMAMKVPQTFSEALRLAAELEEQKETLRLQNEAMKPAATPLYPQ</sequence>
<dbReference type="SUPFAM" id="SSF54616">
    <property type="entry name" value="DNA-binding domain of Mlu1-box binding protein MBP1"/>
    <property type="match status" value="1"/>
</dbReference>